<sequence length="586" mass="66710">MTKQLSSLSDSASVSSPAEISRQIHSLLKELPEVRADAARLDALRRLFTQLETDGELSFGTPLPQNAVAVKWQKFLHKSHQTMVRQLCERVQMGRHASIRCLWGVIAGSPTTIRGHANDDKSYKRLNTSLLQEWMNAMIQQETLMDKGMKHMVEAEFLTPFRDVQYYSLGCIVALATAAYGHETTENSRDDDKVEDDDGDEIQSHKERLAQKLLELLMLIPVPASQNEIDHSSQYLFPPPTNISFSNVEAQKEEQNSEKSEEEVSEDEGESSSDDEDSDNDNEDDENNGSTRPSKKQKTEPQFRFVFQRMRTFRREYLRAWLAVLRLPLPITSLKQALLFLPQHVLDYVSHPLRFSDFFMQAYSDHQGVTGVLALDGLFLLITKYDLEYPNFYKQLYKLISSKVLYAKYRTRFFSLLTKCLTRNEMLPAHLVAAFVKRLCRCALCGPVSSVLFVLALVSNLLRKHPECSCLVHRQGSSEMEDLFLPEEDDPVECRALQSSLWELAVLEKHYYPAVGTLAKSIGRPEEDNAPLHVMDDFVSHTYGSLFSQEKKKKTKTALAFHKPESLFTSEDIFAGCLDIARSSSD</sequence>
<dbReference type="InterPro" id="IPR005612">
    <property type="entry name" value="CCAAT-binding_factor"/>
</dbReference>
<proteinExistence type="inferred from homology"/>
<organism evidence="4 5">
    <name type="scientific">Nitzschia inconspicua</name>
    <dbReference type="NCBI Taxonomy" id="303405"/>
    <lineage>
        <taxon>Eukaryota</taxon>
        <taxon>Sar</taxon>
        <taxon>Stramenopiles</taxon>
        <taxon>Ochrophyta</taxon>
        <taxon>Bacillariophyta</taxon>
        <taxon>Bacillariophyceae</taxon>
        <taxon>Bacillariophycidae</taxon>
        <taxon>Bacillariales</taxon>
        <taxon>Bacillariaceae</taxon>
        <taxon>Nitzschia</taxon>
    </lineage>
</organism>
<dbReference type="GO" id="GO:0032040">
    <property type="term" value="C:small-subunit processome"/>
    <property type="evidence" value="ECO:0007669"/>
    <property type="project" value="TreeGrafter"/>
</dbReference>
<comment type="caution">
    <text evidence="4">The sequence shown here is derived from an EMBL/GenBank/DDBJ whole genome shotgun (WGS) entry which is preliminary data.</text>
</comment>
<evidence type="ECO:0000256" key="1">
    <source>
        <dbReference type="ARBA" id="ARBA00007797"/>
    </source>
</evidence>
<dbReference type="InterPro" id="IPR027193">
    <property type="entry name" value="Noc4"/>
</dbReference>
<evidence type="ECO:0000313" key="4">
    <source>
        <dbReference type="EMBL" id="KAG7366597.1"/>
    </source>
</evidence>
<keyword evidence="5" id="KW-1185">Reference proteome</keyword>
<feature type="region of interest" description="Disordered" evidence="2">
    <location>
        <begin position="183"/>
        <end position="202"/>
    </location>
</feature>
<dbReference type="OrthoDB" id="42075at2759"/>
<evidence type="ECO:0000256" key="2">
    <source>
        <dbReference type="SAM" id="MobiDB-lite"/>
    </source>
</evidence>
<evidence type="ECO:0000259" key="3">
    <source>
        <dbReference type="Pfam" id="PF03914"/>
    </source>
</evidence>
<feature type="compositionally biased region" description="Acidic residues" evidence="2">
    <location>
        <begin position="260"/>
        <end position="287"/>
    </location>
</feature>
<dbReference type="Proteomes" id="UP000693970">
    <property type="component" value="Unassembled WGS sequence"/>
</dbReference>
<feature type="compositionally biased region" description="Basic and acidic residues" evidence="2">
    <location>
        <begin position="250"/>
        <end position="259"/>
    </location>
</feature>
<reference evidence="4" key="1">
    <citation type="journal article" date="2021" name="Sci. Rep.">
        <title>Diploid genomic architecture of Nitzschia inconspicua, an elite biomass production diatom.</title>
        <authorList>
            <person name="Oliver A."/>
            <person name="Podell S."/>
            <person name="Pinowska A."/>
            <person name="Traller J.C."/>
            <person name="Smith S.R."/>
            <person name="McClure R."/>
            <person name="Beliaev A."/>
            <person name="Bohutskyi P."/>
            <person name="Hill E.A."/>
            <person name="Rabines A."/>
            <person name="Zheng H."/>
            <person name="Allen L.Z."/>
            <person name="Kuo A."/>
            <person name="Grigoriev I.V."/>
            <person name="Allen A.E."/>
            <person name="Hazlebeck D."/>
            <person name="Allen E.E."/>
        </authorList>
    </citation>
    <scope>NUCLEOTIDE SEQUENCE</scope>
    <source>
        <strain evidence="4">Hildebrandi</strain>
    </source>
</reference>
<protein>
    <submittedName>
        <fullName evidence="4">CBF/Mak21 family-domain containing protein</fullName>
    </submittedName>
</protein>
<dbReference type="GO" id="GO:0042254">
    <property type="term" value="P:ribosome biogenesis"/>
    <property type="evidence" value="ECO:0007669"/>
    <property type="project" value="InterPro"/>
</dbReference>
<dbReference type="AlphaFoldDB" id="A0A9K3Q096"/>
<comment type="similarity">
    <text evidence="1">Belongs to the CBF/MAK21 family.</text>
</comment>
<gene>
    <name evidence="4" type="ORF">IV203_029267</name>
</gene>
<name>A0A9K3Q096_9STRA</name>
<dbReference type="GO" id="GO:0030692">
    <property type="term" value="C:Noc4p-Nop14p complex"/>
    <property type="evidence" value="ECO:0007669"/>
    <property type="project" value="TreeGrafter"/>
</dbReference>
<dbReference type="EMBL" id="JAGRRH010000007">
    <property type="protein sequence ID" value="KAG7366597.1"/>
    <property type="molecule type" value="Genomic_DNA"/>
</dbReference>
<feature type="domain" description="CCAAT-binding factor" evidence="3">
    <location>
        <begin position="372"/>
        <end position="519"/>
    </location>
</feature>
<dbReference type="PANTHER" id="PTHR12455">
    <property type="entry name" value="NUCLEOLAR COMPLEX PROTEIN 4"/>
    <property type="match status" value="1"/>
</dbReference>
<reference evidence="4" key="2">
    <citation type="submission" date="2021-04" db="EMBL/GenBank/DDBJ databases">
        <authorList>
            <person name="Podell S."/>
        </authorList>
    </citation>
    <scope>NUCLEOTIDE SEQUENCE</scope>
    <source>
        <strain evidence="4">Hildebrandi</strain>
    </source>
</reference>
<dbReference type="PANTHER" id="PTHR12455:SF0">
    <property type="entry name" value="NUCLEOLAR COMPLEX PROTEIN 4 HOMOLOG"/>
    <property type="match status" value="1"/>
</dbReference>
<evidence type="ECO:0000313" key="5">
    <source>
        <dbReference type="Proteomes" id="UP000693970"/>
    </source>
</evidence>
<feature type="region of interest" description="Disordered" evidence="2">
    <location>
        <begin position="249"/>
        <end position="300"/>
    </location>
</feature>
<accession>A0A9K3Q096</accession>
<dbReference type="Pfam" id="PF03914">
    <property type="entry name" value="CBF"/>
    <property type="match status" value="1"/>
</dbReference>
<feature type="compositionally biased region" description="Basic and acidic residues" evidence="2">
    <location>
        <begin position="183"/>
        <end position="192"/>
    </location>
</feature>